<gene>
    <name evidence="3" type="primary">CNTN2</name>
</gene>
<dbReference type="EMBL" id="AL583832">
    <property type="status" value="NOT_ANNOTATED_CDS"/>
    <property type="molecule type" value="Genomic_DNA"/>
</dbReference>
<sequence>MGTATRRKPHLLLVAAVALVSSSGEDTEAQKSSITFPRSHS</sequence>
<reference evidence="3" key="4">
    <citation type="submission" date="2025-05" db="UniProtKB">
        <authorList>
            <consortium name="Ensembl"/>
        </authorList>
    </citation>
    <scope>IDENTIFICATION</scope>
</reference>
<dbReference type="OpenTargets" id="ENSG00000184144"/>
<evidence type="ECO:0000313" key="3">
    <source>
        <dbReference type="Ensembl" id="ENSP00000491665.1"/>
    </source>
</evidence>
<dbReference type="VEuPathDB" id="HostDB:ENSG00000184144"/>
<dbReference type="OrthoDB" id="6418794at2759"/>
<reference evidence="3" key="1">
    <citation type="journal article" date="2001" name="Nature">
        <title>Initial sequencing and analysis of the human genome.</title>
        <authorList>
            <consortium name="International Human Genome Sequencing Consortium"/>
            <person name="Lander E.S."/>
            <person name="Linton L.M."/>
            <person name="Birren B."/>
            <person name="Nusbaum C."/>
            <person name="Zody M.C."/>
            <person name="Baldwin J."/>
            <person name="Devon K."/>
            <person name="Dewar K."/>
            <person name="Doyle M."/>
            <person name="FitzHugh W."/>
            <person name="Funke R."/>
            <person name="Gage D."/>
            <person name="Harris K."/>
            <person name="Heaford A."/>
            <person name="Howland J."/>
            <person name="Kann L."/>
            <person name="Lehoczky J."/>
            <person name="LeVine R."/>
            <person name="McEwan P."/>
            <person name="McKernan K."/>
            <person name="Meldrim J."/>
            <person name="Mesirov J.P."/>
            <person name="Miranda C."/>
            <person name="Morris W."/>
            <person name="Naylor J."/>
            <person name="Raymond C."/>
            <person name="Rosetti M."/>
            <person name="Santos R."/>
            <person name="Sheridan A."/>
            <person name="Sougnez C."/>
            <person name="Stange-Thomann N."/>
            <person name="Stojanovic N."/>
            <person name="Subramanian A."/>
            <person name="Wyman D."/>
            <person name="Rogers J."/>
            <person name="Sulston J."/>
            <person name="Ainscough R."/>
            <person name="Beck S."/>
            <person name="Bentley D."/>
            <person name="Burton J."/>
            <person name="Clee C."/>
            <person name="Carter N."/>
            <person name="Coulson A."/>
            <person name="Deadman R."/>
            <person name="Deloukas P."/>
            <person name="Dunham A."/>
            <person name="Dunham I."/>
            <person name="Durbin R."/>
            <person name="French L."/>
            <person name="Grafham D."/>
            <person name="Gregory S."/>
            <person name="Hubbard T."/>
            <person name="Humphray S."/>
            <person name="Hunt A."/>
            <person name="Jones M."/>
            <person name="Lloyd C."/>
            <person name="McMurray A."/>
            <person name="Matthews L."/>
            <person name="Mercer S."/>
            <person name="Milne S."/>
            <person name="Mullikin J.C."/>
            <person name="Mungall A."/>
            <person name="Plumb R."/>
            <person name="Ross M."/>
            <person name="Shownkeen R."/>
            <person name="Sims S."/>
            <person name="Waterston R.H."/>
            <person name="Wilson R.K."/>
            <person name="Hillier L.W."/>
            <person name="McPherson J.D."/>
            <person name="Marra M.A."/>
            <person name="Mardis E.R."/>
            <person name="Fulton L.A."/>
            <person name="Chinwalla A.T."/>
            <person name="Pepin K.H."/>
            <person name="Gish W.R."/>
            <person name="Chissoe S.L."/>
            <person name="Wendl M.C."/>
            <person name="Delehaunty K.D."/>
            <person name="Miner T.L."/>
            <person name="Delehaunty A."/>
            <person name="Kramer J.B."/>
            <person name="Cook L.L."/>
            <person name="Fulton R.S."/>
            <person name="Johnson D.L."/>
            <person name="Minx P.J."/>
            <person name="Clifton S.W."/>
            <person name="Hawkins T."/>
            <person name="Branscomb E."/>
            <person name="Predki P."/>
            <person name="Richardson P."/>
            <person name="Wenning S."/>
            <person name="Slezak T."/>
            <person name="Doggett N."/>
            <person name="Cheng J.F."/>
            <person name="Olsen A."/>
            <person name="Lucas S."/>
            <person name="Elkin C."/>
            <person name="Uberbacher E."/>
            <person name="Frazier M."/>
            <person name="Gibbs R.A."/>
            <person name="Muzny D.M."/>
            <person name="Scherer S.E."/>
            <person name="Bouck J.B."/>
            <person name="Sodergren E.J."/>
            <person name="Worley K.C."/>
            <person name="Rives C.M."/>
            <person name="Gorrell J.H."/>
            <person name="Metzker M.L."/>
            <person name="Naylor S.L."/>
            <person name="Kucherlapati R.S."/>
            <person name="Nelson D.L."/>
            <person name="Weinstock G.M."/>
            <person name="Sakaki Y."/>
            <person name="Fujiyama A."/>
            <person name="Hattori M."/>
            <person name="Yada T."/>
            <person name="Toyoda A."/>
            <person name="Itoh T."/>
            <person name="Kawagoe C."/>
            <person name="Watanabe H."/>
            <person name="Totoki Y."/>
            <person name="Taylor T."/>
            <person name="Weissenbach J."/>
            <person name="Heilig R."/>
            <person name="Saurin W."/>
            <person name="Artiguenave F."/>
            <person name="Brottier P."/>
            <person name="Bruls T."/>
            <person name="Pelletier E."/>
            <person name="Robert C."/>
            <person name="Wincker P."/>
            <person name="Smith D.R."/>
            <person name="Doucette-Stamm L."/>
            <person name="Rubenfield M."/>
            <person name="Weinstock K."/>
            <person name="Lee H.M."/>
            <person name="Dubois J."/>
            <person name="Rosenthal A."/>
            <person name="Platzer M."/>
            <person name="Nyakatura G."/>
            <person name="Taudien S."/>
            <person name="Rump A."/>
            <person name="Yang H."/>
            <person name="Yu J."/>
            <person name="Wang J."/>
            <person name="Huang G."/>
            <person name="Gu J."/>
            <person name="Hood L."/>
            <person name="Rowen L."/>
            <person name="Madan A."/>
            <person name="Qin S."/>
            <person name="Davis R.W."/>
            <person name="Federspiel N.A."/>
            <person name="Abola A.P."/>
            <person name="Proctor M.J."/>
            <person name="Myers R.M."/>
            <person name="Schmutz J."/>
            <person name="Dickson M."/>
            <person name="Grimwood J."/>
            <person name="Cox D.R."/>
            <person name="Olson M.V."/>
            <person name="Kaul R."/>
            <person name="Raymond C."/>
            <person name="Shimizu N."/>
            <person name="Kawasaki K."/>
            <person name="Minoshima S."/>
            <person name="Evans G.A."/>
            <person name="Athanasiou M."/>
            <person name="Schultz R."/>
            <person name="Roe B.A."/>
            <person name="Chen F."/>
            <person name="Pan H."/>
            <person name="Ramser J."/>
            <person name="Lehrach H."/>
            <person name="Reinhardt R."/>
            <person name="McCombie W.R."/>
            <person name="de la Bastide M."/>
            <person name="Dedhia N."/>
            <person name="Blocker H."/>
            <person name="Hornischer K."/>
            <person name="Nordsiek G."/>
            <person name="Agarwala R."/>
            <person name="Aravind L."/>
            <person name="Bailey J.A."/>
            <person name="Bateman A."/>
            <person name="Batzoglou S."/>
            <person name="Birney E."/>
            <person name="Bork P."/>
            <person name="Brown D.G."/>
            <person name="Burge C.B."/>
            <person name="Cerutti L."/>
            <person name="Chen H.C."/>
            <person name="Church D."/>
            <person name="Clamp M."/>
            <person name="Copley R.R."/>
            <person name="Doerks T."/>
            <person name="Eddy S.R."/>
            <person name="Eichler E.E."/>
            <person name="Furey T.S."/>
            <person name="Galagan J."/>
            <person name="Gilbert J.G."/>
            <person name="Harmon C."/>
            <person name="Hayashizaki Y."/>
            <person name="Haussler D."/>
            <person name="Hermjakob H."/>
            <person name="Hokamp K."/>
            <person name="Jang W."/>
            <person name="Johnson L.S."/>
            <person name="Jones T.A."/>
            <person name="Kasif S."/>
            <person name="Kaspryzk A."/>
            <person name="Kennedy S."/>
            <person name="Kent W.J."/>
            <person name="Kitts P."/>
            <person name="Koonin E.V."/>
            <person name="Korf I."/>
            <person name="Kulp D."/>
            <person name="Lancet D."/>
            <person name="Lowe T.M."/>
            <person name="McLysaght A."/>
            <person name="Mikkelsen T."/>
            <person name="Moran J.V."/>
            <person name="Mulder N."/>
            <person name="Pollara V.J."/>
            <person name="Ponting C.P."/>
            <person name="Schuler G."/>
            <person name="Schultz J."/>
            <person name="Slater G."/>
            <person name="Smit A.F."/>
            <person name="Stupka E."/>
            <person name="Szustakowski J."/>
            <person name="Thierry-Mieg D."/>
            <person name="Thierry-Mieg J."/>
            <person name="Wagner L."/>
            <person name="Wallis J."/>
            <person name="Wheeler R."/>
            <person name="Williams A."/>
            <person name="Wolf Y.I."/>
            <person name="Wolfe K.H."/>
            <person name="Yang S.P."/>
            <person name="Yeh R.F."/>
            <person name="Collins F."/>
            <person name="Guyer M.S."/>
            <person name="Peterson J."/>
            <person name="Felsenfeld A."/>
            <person name="Wetterstrand K.A."/>
            <person name="Patrinos A."/>
            <person name="Morgan M.J."/>
            <person name="de Jong P."/>
            <person name="Catanese J.J."/>
            <person name="Osoegawa K."/>
            <person name="Shizuya H."/>
            <person name="Choi S."/>
            <person name="Chen Y.J."/>
        </authorList>
    </citation>
    <scope>NUCLEOTIDE SEQUENCE [LARGE SCALE GENOMIC DNA]</scope>
</reference>
<dbReference type="ChiTaRS" id="CNTN2">
    <property type="organism name" value="human"/>
</dbReference>
<reference evidence="3" key="2">
    <citation type="journal article" date="2004" name="Nature">
        <title>Finishing the euchromatic sequence of the human genome.</title>
        <authorList>
            <consortium name="International Human Genome Sequencing Consortium"/>
        </authorList>
    </citation>
    <scope>NUCLEOTIDE SEQUENCE [LARGE SCALE GENOMIC DNA]</scope>
</reference>
<dbReference type="Ensembl" id="ENST00000640352.1">
    <property type="protein sequence ID" value="ENSP00000491080.1"/>
    <property type="gene ID" value="ENSG00000184144.12"/>
</dbReference>
<dbReference type="GeneTree" id="ENSGT00940000159193"/>
<reference evidence="3 4" key="3">
    <citation type="journal article" date="2006" name="Nature">
        <title>The DNA sequence and biological annotation of human chromosome 1.</title>
        <authorList>
            <person name="Gregory S.G."/>
            <person name="Barlow K.F."/>
            <person name="McLay K.E."/>
            <person name="Kaul R."/>
            <person name="Swarbreck D."/>
            <person name="Dunham A."/>
            <person name="Scott C.E."/>
            <person name="Howe K.L."/>
            <person name="Woodfine K."/>
            <person name="Spencer C.C."/>
            <person name="Jones M.C."/>
            <person name="Gillson C."/>
            <person name="Searle S."/>
            <person name="Zhou Y."/>
            <person name="Kokocinski F."/>
            <person name="McDonald L."/>
            <person name="Evans R."/>
            <person name="Phillips K."/>
            <person name="Atkinson A."/>
            <person name="Cooper R."/>
            <person name="Jones C."/>
            <person name="Hall R.E."/>
            <person name="Andrews T.D."/>
            <person name="Lloyd C."/>
            <person name="Ainscough R."/>
            <person name="Almeida J.P."/>
            <person name="Ambrose K.D."/>
            <person name="Anderson F."/>
            <person name="Andrew R.W."/>
            <person name="Ashwell R.I."/>
            <person name="Aubin K."/>
            <person name="Babbage A.K."/>
            <person name="Bagguley C.L."/>
            <person name="Bailey J."/>
            <person name="Beasley H."/>
            <person name="Bethel G."/>
            <person name="Bird C.P."/>
            <person name="Bray-Allen S."/>
            <person name="Brown J.Y."/>
            <person name="Brown A.J."/>
            <person name="Buckley D."/>
            <person name="Burton J."/>
            <person name="Bye J."/>
            <person name="Carder C."/>
            <person name="Chapman J.C."/>
            <person name="Clark S.Y."/>
            <person name="Clarke G."/>
            <person name="Clee C."/>
            <person name="Cobley V."/>
            <person name="Collier R.E."/>
            <person name="Corby N."/>
            <person name="Coville G.J."/>
            <person name="Davies J."/>
            <person name="Deadman R."/>
            <person name="Dunn M."/>
            <person name="Earthrowl M."/>
            <person name="Ellington A.G."/>
            <person name="Errington H."/>
            <person name="Frankish A."/>
            <person name="Frankland J."/>
            <person name="French L."/>
            <person name="Garner P."/>
            <person name="Garnett J."/>
            <person name="Gay L."/>
            <person name="Ghori M.R."/>
            <person name="Gibson R."/>
            <person name="Gilby L.M."/>
            <person name="Gillett W."/>
            <person name="Glithero R.J."/>
            <person name="Grafham D.V."/>
            <person name="Griffiths C."/>
            <person name="Griffiths-Jones S."/>
            <person name="Grocock R."/>
            <person name="Hammond S."/>
            <person name="Harrison E.S."/>
            <person name="Hart E."/>
            <person name="Haugen E."/>
            <person name="Heath P.D."/>
            <person name="Holmes S."/>
            <person name="Holt K."/>
            <person name="Howden P.J."/>
            <person name="Hunt A.R."/>
            <person name="Hunt S.E."/>
            <person name="Hunter G."/>
            <person name="Isherwood J."/>
            <person name="James R."/>
            <person name="Johnson C."/>
            <person name="Johnson D."/>
            <person name="Joy A."/>
            <person name="Kay M."/>
            <person name="Kershaw J.K."/>
            <person name="Kibukawa M."/>
            <person name="Kimberley A.M."/>
            <person name="King A."/>
            <person name="Knights A.J."/>
            <person name="Lad H."/>
            <person name="Laird G."/>
            <person name="Lawlor S."/>
            <person name="Leongamornlert D.A."/>
            <person name="Lloyd D.M."/>
            <person name="Loveland J."/>
            <person name="Lovell J."/>
            <person name="Lush M.J."/>
            <person name="Lyne R."/>
            <person name="Martin S."/>
            <person name="Mashreghi-Mohammadi M."/>
            <person name="Matthews L."/>
            <person name="Matthews N.S."/>
            <person name="McLaren S."/>
            <person name="Milne S."/>
            <person name="Mistry S."/>
            <person name="Moore M.J."/>
            <person name="Nickerson T."/>
            <person name="O'Dell C.N."/>
            <person name="Oliver K."/>
            <person name="Palmeiri A."/>
            <person name="Palmer S.A."/>
            <person name="Parker A."/>
            <person name="Patel D."/>
            <person name="Pearce A.V."/>
            <person name="Peck A.I."/>
            <person name="Pelan S."/>
            <person name="Phelps K."/>
            <person name="Phillimore B.J."/>
            <person name="Plumb R."/>
            <person name="Rajan J."/>
            <person name="Raymond C."/>
            <person name="Rouse G."/>
            <person name="Saenphimmachak C."/>
            <person name="Sehra H.K."/>
            <person name="Sheridan E."/>
            <person name="Shownkeen R."/>
            <person name="Sims S."/>
            <person name="Skuce C.D."/>
            <person name="Smith M."/>
            <person name="Steward C."/>
            <person name="Subramanian S."/>
            <person name="Sycamore N."/>
            <person name="Tracey A."/>
            <person name="Tromans A."/>
            <person name="Van Helmond Z."/>
            <person name="Wall M."/>
            <person name="Wallis J.M."/>
            <person name="White S."/>
            <person name="Whitehead S.L."/>
            <person name="Wilkinson J.E."/>
            <person name="Willey D.L."/>
            <person name="Williams H."/>
            <person name="Wilming L."/>
            <person name="Wray P.W."/>
            <person name="Wu Z."/>
            <person name="Coulson A."/>
            <person name="Vaudin M."/>
            <person name="Sulston J.E."/>
            <person name="Durbin R."/>
            <person name="Hubbard T."/>
            <person name="Wooster R."/>
            <person name="Dunham I."/>
            <person name="Carter N.P."/>
            <person name="McVean G."/>
            <person name="Ross M.T."/>
            <person name="Harrow J."/>
            <person name="Olson M.V."/>
            <person name="Beck S."/>
            <person name="Rogers J."/>
            <person name="Bentley D.R."/>
            <person name="Banerjee R."/>
            <person name="Bryant S.P."/>
            <person name="Burford D.C."/>
            <person name="Burrill W.D."/>
            <person name="Clegg S.M."/>
            <person name="Dhami P."/>
            <person name="Dovey O."/>
            <person name="Faulkner L.M."/>
            <person name="Gribble S.M."/>
            <person name="Langford C.F."/>
            <person name="Pandian R.D."/>
            <person name="Porter K.M."/>
            <person name="Prigmore E."/>
        </authorList>
    </citation>
    <scope>NUCLEOTIDE SEQUENCE [LARGE SCALE GENOMIC DNA]</scope>
</reference>
<dbReference type="Proteomes" id="UP000005640">
    <property type="component" value="Chromosome 1"/>
</dbReference>
<dbReference type="AlphaFoldDB" id="A0A1W2PPY1"/>
<feature type="region of interest" description="Disordered" evidence="1">
    <location>
        <begin position="22"/>
        <end position="41"/>
    </location>
</feature>
<evidence type="ECO:0000313" key="4">
    <source>
        <dbReference type="Proteomes" id="UP000005640"/>
    </source>
</evidence>
<evidence type="ECO:0000256" key="2">
    <source>
        <dbReference type="SAM" id="SignalP"/>
    </source>
</evidence>
<feature type="signal peptide" evidence="2">
    <location>
        <begin position="1"/>
        <end position="24"/>
    </location>
</feature>
<accession>A0A1W2PPY1</accession>
<name>A0A1W2PPY1_HUMAN</name>
<proteinExistence type="predicted"/>
<feature type="chain" id="PRO_5014548237" evidence="2">
    <location>
        <begin position="25"/>
        <end position="41"/>
    </location>
</feature>
<dbReference type="Ensembl" id="ENST00000532366.2">
    <property type="protein sequence ID" value="ENSP00000491665.1"/>
    <property type="gene ID" value="ENSG00000184144.12"/>
</dbReference>
<organism evidence="3 4">
    <name type="scientific">Homo sapiens</name>
    <name type="common">Human</name>
    <dbReference type="NCBI Taxonomy" id="9606"/>
    <lineage>
        <taxon>Eukaryota</taxon>
        <taxon>Metazoa</taxon>
        <taxon>Chordata</taxon>
        <taxon>Craniata</taxon>
        <taxon>Vertebrata</taxon>
        <taxon>Euteleostomi</taxon>
        <taxon>Mammalia</taxon>
        <taxon>Eutheria</taxon>
        <taxon>Euarchontoglires</taxon>
        <taxon>Primates</taxon>
        <taxon>Haplorrhini</taxon>
        <taxon>Catarrhini</taxon>
        <taxon>Hominidae</taxon>
        <taxon>Homo</taxon>
    </lineage>
</organism>
<dbReference type="HGNC" id="HGNC:2172">
    <property type="gene designation" value="CNTN2"/>
</dbReference>
<dbReference type="SMR" id="A0A1W2PPY1"/>
<keyword evidence="2" id="KW-0732">Signal</keyword>
<dbReference type="Bgee" id="ENSG00000184144">
    <property type="expression patterns" value="Expressed in inferior vagus X ganglion and 148 other cell types or tissues"/>
</dbReference>
<dbReference type="ExpressionAtlas" id="A0A1W2PPY1">
    <property type="expression patterns" value="baseline and differential"/>
</dbReference>
<protein>
    <submittedName>
        <fullName evidence="3">Contactin 2</fullName>
    </submittedName>
</protein>
<evidence type="ECO:0000256" key="1">
    <source>
        <dbReference type="SAM" id="MobiDB-lite"/>
    </source>
</evidence>
<feature type="compositionally biased region" description="Polar residues" evidence="1">
    <location>
        <begin position="30"/>
        <end position="41"/>
    </location>
</feature>
<keyword evidence="4" id="KW-1185">Reference proteome</keyword>